<dbReference type="GO" id="GO:0005634">
    <property type="term" value="C:nucleus"/>
    <property type="evidence" value="ECO:0007669"/>
    <property type="project" value="UniProtKB-SubCell"/>
</dbReference>
<dbReference type="KEGG" id="goe:100908333"/>
<dbReference type="GeneID" id="100908333"/>
<dbReference type="PROSITE" id="PS51253">
    <property type="entry name" value="HTH_CENPB"/>
    <property type="match status" value="1"/>
</dbReference>
<gene>
    <name evidence="5" type="primary">LOC100908333</name>
</gene>
<evidence type="ECO:0000313" key="5">
    <source>
        <dbReference type="RefSeq" id="XP_003748676.1"/>
    </source>
</evidence>
<dbReference type="SMART" id="SM00674">
    <property type="entry name" value="CENPB"/>
    <property type="match status" value="1"/>
</dbReference>
<evidence type="ECO:0000259" key="3">
    <source>
        <dbReference type="PROSITE" id="PS51253"/>
    </source>
</evidence>
<dbReference type="Pfam" id="PF03221">
    <property type="entry name" value="HTH_Tnp_Tc5"/>
    <property type="match status" value="1"/>
</dbReference>
<feature type="domain" description="HTH CENPB-type" evidence="3">
    <location>
        <begin position="1"/>
        <end position="69"/>
    </location>
</feature>
<dbReference type="AlphaFoldDB" id="A0AAJ6W163"/>
<dbReference type="InterPro" id="IPR050863">
    <property type="entry name" value="CenT-Element_Derived"/>
</dbReference>
<keyword evidence="4" id="KW-1185">Reference proteome</keyword>
<dbReference type="InterPro" id="IPR009057">
    <property type="entry name" value="Homeodomain-like_sf"/>
</dbReference>
<protein>
    <submittedName>
        <fullName evidence="5">Jerky protein homolog-like</fullName>
    </submittedName>
</protein>
<dbReference type="GO" id="GO:0003677">
    <property type="term" value="F:DNA binding"/>
    <property type="evidence" value="ECO:0007669"/>
    <property type="project" value="UniProtKB-KW"/>
</dbReference>
<dbReference type="RefSeq" id="XP_003748676.1">
    <property type="nucleotide sequence ID" value="XM_003748628.1"/>
</dbReference>
<reference evidence="5" key="1">
    <citation type="submission" date="2025-08" db="UniProtKB">
        <authorList>
            <consortium name="RefSeq"/>
        </authorList>
    </citation>
    <scope>IDENTIFICATION</scope>
</reference>
<dbReference type="InterPro" id="IPR036397">
    <property type="entry name" value="RNaseH_sf"/>
</dbReference>
<accession>A0AAJ6W163</accession>
<sequence>MKTAENELLDAALFLWFLQKRHIGFPLSGPIICAKALELYPKLGGTRDFRASNGWLQKFKSRHGIRELEVQGESLSSDAEAAGQFVIKFRAALNIGTFDPEFIYNGDETGLYYRALPSRSLAARNERSAPGRKASKDRVTVMTCANATGNHRIPILLIGRSQNPRCFRGASIPLVYRAQRKSWMSRDIFVDWYENTFIPAVEEHQKIIGKEGNVLLILDNAPSHPPLTTMETKNGKFTVTFLPPNVTAILQPMDQGVIVALKRLYRKQLMFRMLCLIENDAAAASGNLSKLIDLKDCCLMLSQAWASVRTSTLRNAWNKLMPIGFGGEPAFMDDSFEIAVLGENLRQDPRFAECDATDIEEWLDCDSEETGNQNLNDEEIIEQVLAAFGEGEGPQEDFEETSEDEEVSDTLFGLRPTPMQAVEAFDTAIRWLRGQEECEAEDLLRLIRLRDVASVHGRN</sequence>
<evidence type="ECO:0000313" key="4">
    <source>
        <dbReference type="Proteomes" id="UP000694867"/>
    </source>
</evidence>
<keyword evidence="2" id="KW-0238">DNA-binding</keyword>
<evidence type="ECO:0000256" key="1">
    <source>
        <dbReference type="ARBA" id="ARBA00004123"/>
    </source>
</evidence>
<dbReference type="Gene3D" id="1.10.10.60">
    <property type="entry name" value="Homeodomain-like"/>
    <property type="match status" value="1"/>
</dbReference>
<dbReference type="SUPFAM" id="SSF46689">
    <property type="entry name" value="Homeodomain-like"/>
    <property type="match status" value="1"/>
</dbReference>
<dbReference type="Proteomes" id="UP000694867">
    <property type="component" value="Unplaced"/>
</dbReference>
<proteinExistence type="predicted"/>
<evidence type="ECO:0000256" key="2">
    <source>
        <dbReference type="ARBA" id="ARBA00023125"/>
    </source>
</evidence>
<dbReference type="PANTHER" id="PTHR19303">
    <property type="entry name" value="TRANSPOSON"/>
    <property type="match status" value="1"/>
</dbReference>
<dbReference type="InterPro" id="IPR004875">
    <property type="entry name" value="DDE_SF_endonuclease_dom"/>
</dbReference>
<comment type="subcellular location">
    <subcellularLocation>
        <location evidence="1">Nucleus</location>
    </subcellularLocation>
</comment>
<organism evidence="4 5">
    <name type="scientific">Galendromus occidentalis</name>
    <name type="common">western predatory mite</name>
    <dbReference type="NCBI Taxonomy" id="34638"/>
    <lineage>
        <taxon>Eukaryota</taxon>
        <taxon>Metazoa</taxon>
        <taxon>Ecdysozoa</taxon>
        <taxon>Arthropoda</taxon>
        <taxon>Chelicerata</taxon>
        <taxon>Arachnida</taxon>
        <taxon>Acari</taxon>
        <taxon>Parasitiformes</taxon>
        <taxon>Mesostigmata</taxon>
        <taxon>Gamasina</taxon>
        <taxon>Phytoseioidea</taxon>
        <taxon>Phytoseiidae</taxon>
        <taxon>Typhlodrominae</taxon>
        <taxon>Galendromus</taxon>
    </lineage>
</organism>
<dbReference type="PANTHER" id="PTHR19303:SF16">
    <property type="entry name" value="JERKY PROTEIN HOMOLOG-LIKE"/>
    <property type="match status" value="1"/>
</dbReference>
<dbReference type="Gene3D" id="3.30.420.10">
    <property type="entry name" value="Ribonuclease H-like superfamily/Ribonuclease H"/>
    <property type="match status" value="1"/>
</dbReference>
<name>A0AAJ6W163_9ACAR</name>
<dbReference type="InterPro" id="IPR006600">
    <property type="entry name" value="HTH_CenpB_DNA-bd_dom"/>
</dbReference>
<dbReference type="Pfam" id="PF03184">
    <property type="entry name" value="DDE_1"/>
    <property type="match status" value="1"/>
</dbReference>